<evidence type="ECO:0000256" key="11">
    <source>
        <dbReference type="PIRSR" id="PIRSR006268-2"/>
    </source>
</evidence>
<dbReference type="KEGG" id="ster:AOA14_17005"/>
<dbReference type="EMBL" id="CP013342">
    <property type="protein sequence ID" value="AMU96302.1"/>
    <property type="molecule type" value="Genomic_DNA"/>
</dbReference>
<evidence type="ECO:0000256" key="5">
    <source>
        <dbReference type="ARBA" id="ARBA00022723"/>
    </source>
</evidence>
<dbReference type="SUPFAM" id="SSF143631">
    <property type="entry name" value="ApbE-like"/>
    <property type="match status" value="1"/>
</dbReference>
<dbReference type="Gene3D" id="3.10.520.10">
    <property type="entry name" value="ApbE-like domains"/>
    <property type="match status" value="1"/>
</dbReference>
<feature type="binding site" evidence="11">
    <location>
        <position position="271"/>
    </location>
    <ligand>
        <name>Mg(2+)</name>
        <dbReference type="ChEBI" id="CHEBI:18420"/>
    </ligand>
</feature>
<proteinExistence type="inferred from homology"/>
<comment type="similarity">
    <text evidence="10">Belongs to the ApbE family.</text>
</comment>
<dbReference type="Proteomes" id="UP000076234">
    <property type="component" value="Chromosome"/>
</dbReference>
<dbReference type="PANTHER" id="PTHR30040:SF2">
    <property type="entry name" value="FAD:PROTEIN FMN TRANSFERASE"/>
    <property type="match status" value="1"/>
</dbReference>
<evidence type="ECO:0000256" key="10">
    <source>
        <dbReference type="PIRNR" id="PIRNR006268"/>
    </source>
</evidence>
<dbReference type="Pfam" id="PF02424">
    <property type="entry name" value="ApbE"/>
    <property type="match status" value="1"/>
</dbReference>
<keyword evidence="4 10" id="KW-0808">Transferase</keyword>
<dbReference type="InterPro" id="IPR003374">
    <property type="entry name" value="ApbE-like_sf"/>
</dbReference>
<protein>
    <recommendedName>
        <fullName evidence="2 10">FAD:protein FMN transferase</fullName>
        <ecNumber evidence="1 10">2.7.1.180</ecNumber>
    </recommendedName>
    <alternativeName>
        <fullName evidence="8 10">Flavin transferase</fullName>
    </alternativeName>
</protein>
<dbReference type="InterPro" id="IPR024932">
    <property type="entry name" value="ApbE"/>
</dbReference>
<name>A0A142W2W6_9SPHN</name>
<evidence type="ECO:0000256" key="8">
    <source>
        <dbReference type="ARBA" id="ARBA00031306"/>
    </source>
</evidence>
<sequence length="315" mass="33289">MIPRALTPAAFAARRPGVPVRSFSGRTMGTSWSLQVVDAPASAGESVRRALDRVVRQMSQWEAESDLSRLNRAPAGEWHAIPPEFARVMAAATAIAEASGGAFNPALGLLTERWGFGAAGPVAAVPEIAPPDAPPDIAFDAAAARVRRGTGAALDLSGIAKGFGADLAAEQLLASGVRHFLIEVGGELRGEGLQPDAQPWWVDVEPPPGQSLAPWRLALHDLSVATSGNYRRGFTDGCRHYSHSFDPRSGRPLVNGVASVTVVHRSCMIADGWATALTVVGPEQGMALADAQGLAMQMIADGREYVSREWRAMLD</sequence>
<keyword evidence="3 10" id="KW-0285">Flavoprotein</keyword>
<evidence type="ECO:0000313" key="12">
    <source>
        <dbReference type="EMBL" id="AMU96302.1"/>
    </source>
</evidence>
<gene>
    <name evidence="12" type="ORF">AOA14_17005</name>
</gene>
<evidence type="ECO:0000256" key="6">
    <source>
        <dbReference type="ARBA" id="ARBA00022827"/>
    </source>
</evidence>
<dbReference type="PIRSF" id="PIRSF006268">
    <property type="entry name" value="ApbE"/>
    <property type="match status" value="1"/>
</dbReference>
<comment type="cofactor">
    <cofactor evidence="11">
        <name>Mg(2+)</name>
        <dbReference type="ChEBI" id="CHEBI:18420"/>
    </cofactor>
    <cofactor evidence="11">
        <name>Mn(2+)</name>
        <dbReference type="ChEBI" id="CHEBI:29035"/>
    </cofactor>
    <text evidence="11">Magnesium. Can also use manganese.</text>
</comment>
<comment type="catalytic activity">
    <reaction evidence="9 10">
        <text>L-threonyl-[protein] + FAD = FMN-L-threonyl-[protein] + AMP + H(+)</text>
        <dbReference type="Rhea" id="RHEA:36847"/>
        <dbReference type="Rhea" id="RHEA-COMP:11060"/>
        <dbReference type="Rhea" id="RHEA-COMP:11061"/>
        <dbReference type="ChEBI" id="CHEBI:15378"/>
        <dbReference type="ChEBI" id="CHEBI:30013"/>
        <dbReference type="ChEBI" id="CHEBI:57692"/>
        <dbReference type="ChEBI" id="CHEBI:74257"/>
        <dbReference type="ChEBI" id="CHEBI:456215"/>
        <dbReference type="EC" id="2.7.1.180"/>
    </reaction>
</comment>
<reference evidence="12 13" key="2">
    <citation type="journal article" date="2016" name="Genome Announc.">
        <title>Complete Genome Sequence of Sphingopyxis terrae Strain 203-1 (NBRC 111660), a Polyethylene Glycol Degrader.</title>
        <authorList>
            <person name="Ohtsubo Y."/>
            <person name="Nonoyama S."/>
            <person name="Nagata Y."/>
            <person name="Numata M."/>
            <person name="Tsuchikane K."/>
            <person name="Hosoyama A."/>
            <person name="Yamazoe A."/>
            <person name="Tsuda M."/>
            <person name="Fujita N."/>
            <person name="Kawai F."/>
        </authorList>
    </citation>
    <scope>NUCLEOTIDE SEQUENCE [LARGE SCALE GENOMIC DNA]</scope>
    <source>
        <strain evidence="12 13">203-1</strain>
    </source>
</reference>
<evidence type="ECO:0000256" key="3">
    <source>
        <dbReference type="ARBA" id="ARBA00022630"/>
    </source>
</evidence>
<dbReference type="GO" id="GO:0016740">
    <property type="term" value="F:transferase activity"/>
    <property type="evidence" value="ECO:0007669"/>
    <property type="project" value="UniProtKB-UniRule"/>
</dbReference>
<keyword evidence="7 10" id="KW-0460">Magnesium</keyword>
<dbReference type="GO" id="GO:0046872">
    <property type="term" value="F:metal ion binding"/>
    <property type="evidence" value="ECO:0007669"/>
    <property type="project" value="UniProtKB-UniRule"/>
</dbReference>
<evidence type="ECO:0000256" key="9">
    <source>
        <dbReference type="ARBA" id="ARBA00048540"/>
    </source>
</evidence>
<dbReference type="STRING" id="1219058.AOA14_17005"/>
<evidence type="ECO:0000256" key="2">
    <source>
        <dbReference type="ARBA" id="ARBA00016337"/>
    </source>
</evidence>
<keyword evidence="6 10" id="KW-0274">FAD</keyword>
<reference evidence="13" key="1">
    <citation type="submission" date="2015-11" db="EMBL/GenBank/DDBJ databases">
        <title>Complete genome sequence of a polyethylene glycol-degrading strain Sphingopyxis terrae strain 203-1 (NBRC 15098).</title>
        <authorList>
            <person name="Yoshiyuki O."/>
            <person name="Shouta N."/>
            <person name="Nagata Y."/>
            <person name="Numata M."/>
            <person name="Tsuchikane K."/>
            <person name="Hosoyama A."/>
            <person name="Yamazoe A."/>
            <person name="Tsuda M."/>
            <person name="Fujita N."/>
            <person name="Kawai F."/>
        </authorList>
    </citation>
    <scope>NUCLEOTIDE SEQUENCE [LARGE SCALE GENOMIC DNA]</scope>
    <source>
        <strain evidence="13">203-1</strain>
    </source>
</reference>
<feature type="binding site" evidence="11">
    <location>
        <position position="158"/>
    </location>
    <ligand>
        <name>Mg(2+)</name>
        <dbReference type="ChEBI" id="CHEBI:18420"/>
    </ligand>
</feature>
<evidence type="ECO:0000256" key="1">
    <source>
        <dbReference type="ARBA" id="ARBA00011955"/>
    </source>
</evidence>
<feature type="binding site" evidence="11">
    <location>
        <position position="275"/>
    </location>
    <ligand>
        <name>Mg(2+)</name>
        <dbReference type="ChEBI" id="CHEBI:18420"/>
    </ligand>
</feature>
<evidence type="ECO:0000313" key="13">
    <source>
        <dbReference type="Proteomes" id="UP000076234"/>
    </source>
</evidence>
<keyword evidence="5 10" id="KW-0479">Metal-binding</keyword>
<evidence type="ECO:0000256" key="4">
    <source>
        <dbReference type="ARBA" id="ARBA00022679"/>
    </source>
</evidence>
<accession>A0A142W2W6</accession>
<dbReference type="AlphaFoldDB" id="A0A142W2W6"/>
<dbReference type="EC" id="2.7.1.180" evidence="1 10"/>
<dbReference type="PANTHER" id="PTHR30040">
    <property type="entry name" value="THIAMINE BIOSYNTHESIS LIPOPROTEIN APBE"/>
    <property type="match status" value="1"/>
</dbReference>
<dbReference type="RefSeq" id="WP_062902652.1">
    <property type="nucleotide sequence ID" value="NZ_CP013342.1"/>
</dbReference>
<organism evidence="12 13">
    <name type="scientific">Sphingopyxis terrae subsp. terrae NBRC 15098</name>
    <dbReference type="NCBI Taxonomy" id="1219058"/>
    <lineage>
        <taxon>Bacteria</taxon>
        <taxon>Pseudomonadati</taxon>
        <taxon>Pseudomonadota</taxon>
        <taxon>Alphaproteobacteria</taxon>
        <taxon>Sphingomonadales</taxon>
        <taxon>Sphingomonadaceae</taxon>
        <taxon>Sphingopyxis</taxon>
    </lineage>
</organism>
<evidence type="ECO:0000256" key="7">
    <source>
        <dbReference type="ARBA" id="ARBA00022842"/>
    </source>
</evidence>